<proteinExistence type="inferred from homology"/>
<name>A0A3B1BS92_9ZZZZ</name>
<evidence type="ECO:0000313" key="7">
    <source>
        <dbReference type="EMBL" id="VAX17421.1"/>
    </source>
</evidence>
<comment type="cofactor">
    <cofactor evidence="1">
        <name>pyridoxal 5'-phosphate</name>
        <dbReference type="ChEBI" id="CHEBI:597326"/>
    </cofactor>
</comment>
<dbReference type="EMBL" id="UOGC01000051">
    <property type="protein sequence ID" value="VAX17421.1"/>
    <property type="molecule type" value="Genomic_DNA"/>
</dbReference>
<accession>A0A3B1BS92</accession>
<dbReference type="GO" id="GO:0004069">
    <property type="term" value="F:L-aspartate:2-oxoglutarate aminotransferase activity"/>
    <property type="evidence" value="ECO:0007669"/>
    <property type="project" value="UniProtKB-EC"/>
</dbReference>
<keyword evidence="4 7" id="KW-0808">Transferase</keyword>
<dbReference type="PROSITE" id="PS00105">
    <property type="entry name" value="AA_TRANSFER_CLASS_1"/>
    <property type="match status" value="1"/>
</dbReference>
<dbReference type="SUPFAM" id="SSF53383">
    <property type="entry name" value="PLP-dependent transferases"/>
    <property type="match status" value="1"/>
</dbReference>
<dbReference type="GO" id="GO:0006520">
    <property type="term" value="P:amino acid metabolic process"/>
    <property type="evidence" value="ECO:0007669"/>
    <property type="project" value="InterPro"/>
</dbReference>
<keyword evidence="5" id="KW-0663">Pyridoxal phosphate</keyword>
<evidence type="ECO:0000259" key="6">
    <source>
        <dbReference type="Pfam" id="PF00155"/>
    </source>
</evidence>
<dbReference type="EC" id="2.6.1.1" evidence="7"/>
<evidence type="ECO:0000256" key="1">
    <source>
        <dbReference type="ARBA" id="ARBA00001933"/>
    </source>
</evidence>
<dbReference type="Gene3D" id="3.90.1150.10">
    <property type="entry name" value="Aspartate Aminotransferase, domain 1"/>
    <property type="match status" value="1"/>
</dbReference>
<evidence type="ECO:0000256" key="3">
    <source>
        <dbReference type="ARBA" id="ARBA00022576"/>
    </source>
</evidence>
<dbReference type="PANTHER" id="PTHR46383:SF1">
    <property type="entry name" value="ASPARTATE AMINOTRANSFERASE"/>
    <property type="match status" value="1"/>
</dbReference>
<dbReference type="InterPro" id="IPR015424">
    <property type="entry name" value="PyrdxlP-dep_Trfase"/>
</dbReference>
<dbReference type="InterPro" id="IPR050596">
    <property type="entry name" value="AspAT/PAT-like"/>
</dbReference>
<dbReference type="PANTHER" id="PTHR46383">
    <property type="entry name" value="ASPARTATE AMINOTRANSFERASE"/>
    <property type="match status" value="1"/>
</dbReference>
<evidence type="ECO:0000256" key="2">
    <source>
        <dbReference type="ARBA" id="ARBA00007441"/>
    </source>
</evidence>
<dbReference type="GO" id="GO:0030170">
    <property type="term" value="F:pyridoxal phosphate binding"/>
    <property type="evidence" value="ECO:0007669"/>
    <property type="project" value="InterPro"/>
</dbReference>
<keyword evidence="3 7" id="KW-0032">Aminotransferase</keyword>
<gene>
    <name evidence="7" type="ORF">MNBD_NITROSPINAE01-732</name>
</gene>
<dbReference type="InterPro" id="IPR004838">
    <property type="entry name" value="NHTrfase_class1_PyrdxlP-BS"/>
</dbReference>
<dbReference type="Pfam" id="PF00155">
    <property type="entry name" value="Aminotran_1_2"/>
    <property type="match status" value="1"/>
</dbReference>
<evidence type="ECO:0000256" key="4">
    <source>
        <dbReference type="ARBA" id="ARBA00022679"/>
    </source>
</evidence>
<feature type="domain" description="Aminotransferase class I/classII large" evidence="6">
    <location>
        <begin position="31"/>
        <end position="389"/>
    </location>
</feature>
<dbReference type="InterPro" id="IPR015422">
    <property type="entry name" value="PyrdxlP-dep_Trfase_small"/>
</dbReference>
<dbReference type="InterPro" id="IPR004839">
    <property type="entry name" value="Aminotransferase_I/II_large"/>
</dbReference>
<dbReference type="FunFam" id="3.40.640.10:FF:000033">
    <property type="entry name" value="Aspartate aminotransferase"/>
    <property type="match status" value="1"/>
</dbReference>
<dbReference type="Gene3D" id="3.40.640.10">
    <property type="entry name" value="Type I PLP-dependent aspartate aminotransferase-like (Major domain)"/>
    <property type="match status" value="1"/>
</dbReference>
<sequence>MKLADRLSLIKPSATMAITAKAKAMRAEGIDILGFGAGEPDFDTPDFVKDAAIEALKSGKTKYTDAPGMPELRDALCDYYKRTEGLEYERAETIFSIGGKHSLFNIFQTLLSEGDEVIIPTPYWVSYPDQVLLCGGKPLFLETSESNSFLFKASDLEKLVTEKTKAIVVNSPSNPSGMVYDDETLKAVCDIAIKHKIYVVWDEIYKDVYYGEGKLRSLPYYNPDVKPYTIICSGLSKNFSMTGWRIGWTLGPKDVIKGMSMVQGQSTSNPVTFAQYGALAALKEGPTHIGEWLKQFRARRDKLLSAFEDIPGMSCITPMGAFYVFPNISGWFGKKWSGGEIKDSYDVTKFLLEAAQVAVVPGDPFGAPDHVRISYALSMSDIEKGITRIKNAVAELL</sequence>
<reference evidence="7" key="1">
    <citation type="submission" date="2018-06" db="EMBL/GenBank/DDBJ databases">
        <authorList>
            <person name="Zhirakovskaya E."/>
        </authorList>
    </citation>
    <scope>NUCLEOTIDE SEQUENCE</scope>
</reference>
<comment type="similarity">
    <text evidence="2">Belongs to the class-I pyridoxal-phosphate-dependent aminotransferase family.</text>
</comment>
<dbReference type="CDD" id="cd00609">
    <property type="entry name" value="AAT_like"/>
    <property type="match status" value="1"/>
</dbReference>
<dbReference type="AlphaFoldDB" id="A0A3B1BS92"/>
<organism evidence="7">
    <name type="scientific">hydrothermal vent metagenome</name>
    <dbReference type="NCBI Taxonomy" id="652676"/>
    <lineage>
        <taxon>unclassified sequences</taxon>
        <taxon>metagenomes</taxon>
        <taxon>ecological metagenomes</taxon>
    </lineage>
</organism>
<dbReference type="InterPro" id="IPR015421">
    <property type="entry name" value="PyrdxlP-dep_Trfase_major"/>
</dbReference>
<dbReference type="PRINTS" id="PR00753">
    <property type="entry name" value="ACCSYNTHASE"/>
</dbReference>
<evidence type="ECO:0000256" key="5">
    <source>
        <dbReference type="ARBA" id="ARBA00022898"/>
    </source>
</evidence>
<protein>
    <submittedName>
        <fullName evidence="7">Aspartate aminotransferase</fullName>
        <ecNumber evidence="7">2.6.1.1</ecNumber>
    </submittedName>
</protein>